<dbReference type="RefSeq" id="WP_141174337.1">
    <property type="nucleotide sequence ID" value="NZ_JBHUFX010000011.1"/>
</dbReference>
<sequence>MDHMENALYLREEADKHLAKALIDGHRAVTMNGRSILKYLYSGIERLSWYSSCAFDEYKNVCTQLQHEDIRALENLTSLFMNRNKCILIFTLYFERLTRDLNEKDRTTLKKNLRRESLRGSIYLAGLFATANVTNRALAQGLADVIVSSPRNVDLVKRAARAGYGLTVLEHYGMLHERLKAAERLRIADPEFYWMLHKCRLETCYFFVEPILKPYIGYKGLKNEKEVRKIIMDILEKL</sequence>
<protein>
    <submittedName>
        <fullName evidence="1">Uncharacterized protein</fullName>
    </submittedName>
</protein>
<proteinExistence type="predicted"/>
<dbReference type="AlphaFoldDB" id="A0A506VGZ0"/>
<comment type="caution">
    <text evidence="1">The sequence shown here is derived from an EMBL/GenBank/DDBJ whole genome shotgun (WGS) entry which is preliminary data.</text>
</comment>
<dbReference type="OrthoDB" id="6433535at2"/>
<reference evidence="1 2" key="1">
    <citation type="submission" date="2019-06" db="EMBL/GenBank/DDBJ databases">
        <authorList>
            <person name="Yang Y."/>
        </authorList>
    </citation>
    <scope>NUCLEOTIDE SEQUENCE [LARGE SCALE GENOMIC DNA]</scope>
    <source>
        <strain evidence="1 2">BIT-26</strain>
    </source>
</reference>
<evidence type="ECO:0000313" key="1">
    <source>
        <dbReference type="EMBL" id="TPW44320.1"/>
    </source>
</evidence>
<dbReference type="Proteomes" id="UP000319523">
    <property type="component" value="Unassembled WGS sequence"/>
</dbReference>
<evidence type="ECO:0000313" key="2">
    <source>
        <dbReference type="Proteomes" id="UP000319523"/>
    </source>
</evidence>
<gene>
    <name evidence="1" type="ORF">FKM52_00985</name>
</gene>
<organism evidence="1 2">
    <name type="scientific">Mixta tenebrionis</name>
    <dbReference type="NCBI Taxonomy" id="2562439"/>
    <lineage>
        <taxon>Bacteria</taxon>
        <taxon>Pseudomonadati</taxon>
        <taxon>Pseudomonadota</taxon>
        <taxon>Gammaproteobacteria</taxon>
        <taxon>Enterobacterales</taxon>
        <taxon>Erwiniaceae</taxon>
        <taxon>Mixta</taxon>
    </lineage>
</organism>
<keyword evidence="2" id="KW-1185">Reference proteome</keyword>
<accession>A0A506VGZ0</accession>
<name>A0A506VGZ0_9GAMM</name>
<dbReference type="EMBL" id="VHQI01000001">
    <property type="protein sequence ID" value="TPW44320.1"/>
    <property type="molecule type" value="Genomic_DNA"/>
</dbReference>